<proteinExistence type="predicted"/>
<feature type="region of interest" description="Disordered" evidence="2">
    <location>
        <begin position="1"/>
        <end position="91"/>
    </location>
</feature>
<feature type="compositionally biased region" description="Low complexity" evidence="2">
    <location>
        <begin position="217"/>
        <end position="235"/>
    </location>
</feature>
<sequence length="517" mass="58303">MWDPAFNDPSAQQQQQQQQQRSPDLTTRPTTTATAAADRDRPTLHTFGAKLPEINSVERVDPTTDLLLARYNDSDDHPSYQNGYPLPLNQVPIGGPTSDRVMLSSEDIMPPPPPLLPPSSSKEAFMIGSTVPQETSAINTVAPNLHQHQERHIRSYIDNTNNIPVEIDTFSRVSSTLNPDQTDDNSQLPVLAESTSLSSPPPQMSTPEERYPQDRCSTSSSPAPTLAPASPTSPTRIARDTSPCIARLSIPASHISLFQDALKSPPDPDLKVRKKTVRFNKTDSPPRFEHRHERREAESYAPYSSSSKSPSTPSTPSPLSYVPSSKSSFGSSKSTSTQPQIVDKDPEERMAELMELKQMKIRQEDLLHLKEQVFQTGQNLEEKQTILDEVRAERKVLHTELNRYIAMVKQVQKDLELATQAETQLTKERDQLSQYLAQLRDHDFNVLKEEVDQLRSKKGLRPLPSLEQEQEEFMGRYLEERRGQWREDGAAWSWLLVVSIHHSNRSSNQLEIVSHTQ</sequence>
<evidence type="ECO:0000256" key="2">
    <source>
        <dbReference type="SAM" id="MobiDB-lite"/>
    </source>
</evidence>
<comment type="caution">
    <text evidence="3">The sequence shown here is derived from an EMBL/GenBank/DDBJ whole genome shotgun (WGS) entry which is preliminary data.</text>
</comment>
<name>A0ABQ7K6G7_9FUNG</name>
<dbReference type="PANTHER" id="PTHR31058">
    <property type="entry name" value="ZINC FINGER C4H2 DOMAIN-CONTAINING PROTEIN"/>
    <property type="match status" value="1"/>
</dbReference>
<dbReference type="Proteomes" id="UP001194696">
    <property type="component" value="Unassembled WGS sequence"/>
</dbReference>
<evidence type="ECO:0000313" key="4">
    <source>
        <dbReference type="Proteomes" id="UP001194696"/>
    </source>
</evidence>
<evidence type="ECO:0000313" key="3">
    <source>
        <dbReference type="EMBL" id="KAG0291820.1"/>
    </source>
</evidence>
<protein>
    <recommendedName>
        <fullName evidence="5">BMERB domain-containing protein</fullName>
    </recommendedName>
</protein>
<organism evidence="3 4">
    <name type="scientific">Linnemannia gamsii</name>
    <dbReference type="NCBI Taxonomy" id="64522"/>
    <lineage>
        <taxon>Eukaryota</taxon>
        <taxon>Fungi</taxon>
        <taxon>Fungi incertae sedis</taxon>
        <taxon>Mucoromycota</taxon>
        <taxon>Mortierellomycotina</taxon>
        <taxon>Mortierellomycetes</taxon>
        <taxon>Mortierellales</taxon>
        <taxon>Mortierellaceae</taxon>
        <taxon>Linnemannia</taxon>
    </lineage>
</organism>
<feature type="compositionally biased region" description="Low complexity" evidence="2">
    <location>
        <begin position="299"/>
        <end position="337"/>
    </location>
</feature>
<gene>
    <name evidence="3" type="ORF">BGZ96_004814</name>
</gene>
<dbReference type="EMBL" id="JAAAIM010000223">
    <property type="protein sequence ID" value="KAG0291820.1"/>
    <property type="molecule type" value="Genomic_DNA"/>
</dbReference>
<keyword evidence="4" id="KW-1185">Reference proteome</keyword>
<feature type="compositionally biased region" description="Low complexity" evidence="2">
    <location>
        <begin position="12"/>
        <end position="36"/>
    </location>
</feature>
<dbReference type="InterPro" id="IPR018482">
    <property type="entry name" value="Znf-C4H2"/>
</dbReference>
<accession>A0ABQ7K6G7</accession>
<evidence type="ECO:0000256" key="1">
    <source>
        <dbReference type="SAM" id="Coils"/>
    </source>
</evidence>
<evidence type="ECO:0008006" key="5">
    <source>
        <dbReference type="Google" id="ProtNLM"/>
    </source>
</evidence>
<feature type="region of interest" description="Disordered" evidence="2">
    <location>
        <begin position="193"/>
        <end position="238"/>
    </location>
</feature>
<feature type="compositionally biased region" description="Basic and acidic residues" evidence="2">
    <location>
        <begin position="280"/>
        <end position="298"/>
    </location>
</feature>
<reference evidence="3 4" key="1">
    <citation type="journal article" date="2020" name="Fungal Divers.">
        <title>Resolving the Mortierellaceae phylogeny through synthesis of multi-gene phylogenetics and phylogenomics.</title>
        <authorList>
            <person name="Vandepol N."/>
            <person name="Liber J."/>
            <person name="Desiro A."/>
            <person name="Na H."/>
            <person name="Kennedy M."/>
            <person name="Barry K."/>
            <person name="Grigoriev I.V."/>
            <person name="Miller A.N."/>
            <person name="O'Donnell K."/>
            <person name="Stajich J.E."/>
            <person name="Bonito G."/>
        </authorList>
    </citation>
    <scope>NUCLEOTIDE SEQUENCE [LARGE SCALE GENOMIC DNA]</scope>
    <source>
        <strain evidence="3 4">AD045</strain>
    </source>
</reference>
<feature type="coiled-coil region" evidence="1">
    <location>
        <begin position="408"/>
        <end position="438"/>
    </location>
</feature>
<feature type="region of interest" description="Disordered" evidence="2">
    <location>
        <begin position="261"/>
        <end position="346"/>
    </location>
</feature>
<dbReference type="PANTHER" id="PTHR31058:SF2">
    <property type="entry name" value="ZINC FINGER C4H2 DOMAIN-CONTAINING PROTEIN"/>
    <property type="match status" value="1"/>
</dbReference>
<keyword evidence="1" id="KW-0175">Coiled coil</keyword>